<accession>A0A0G0KIR3</accession>
<dbReference type="EMBL" id="LBUZ01000011">
    <property type="protein sequence ID" value="KKQ75415.1"/>
    <property type="molecule type" value="Genomic_DNA"/>
</dbReference>
<proteinExistence type="predicted"/>
<dbReference type="Proteomes" id="UP000034181">
    <property type="component" value="Unassembled WGS sequence"/>
</dbReference>
<comment type="caution">
    <text evidence="1">The sequence shown here is derived from an EMBL/GenBank/DDBJ whole genome shotgun (WGS) entry which is preliminary data.</text>
</comment>
<reference evidence="1 2" key="1">
    <citation type="journal article" date="2015" name="Nature">
        <title>rRNA introns, odd ribosomes, and small enigmatic genomes across a large radiation of phyla.</title>
        <authorList>
            <person name="Brown C.T."/>
            <person name="Hug L.A."/>
            <person name="Thomas B.C."/>
            <person name="Sharon I."/>
            <person name="Castelle C.J."/>
            <person name="Singh A."/>
            <person name="Wilkins M.J."/>
            <person name="Williams K.H."/>
            <person name="Banfield J.F."/>
        </authorList>
    </citation>
    <scope>NUCLEOTIDE SEQUENCE [LARGE SCALE GENOMIC DNA]</scope>
</reference>
<protein>
    <submittedName>
        <fullName evidence="1">Uncharacterized protein</fullName>
    </submittedName>
</protein>
<name>A0A0G0KIR3_9BACT</name>
<evidence type="ECO:0000313" key="1">
    <source>
        <dbReference type="EMBL" id="KKQ75415.1"/>
    </source>
</evidence>
<evidence type="ECO:0000313" key="2">
    <source>
        <dbReference type="Proteomes" id="UP000034181"/>
    </source>
</evidence>
<gene>
    <name evidence="1" type="ORF">US96_C0011G0013</name>
</gene>
<sequence length="205" mass="23706">MTDREIITGETPEHPNPAIAELLEARDIIVGAVRKTSRDQVDLWRQVPWLALQADGRTGYLDKYSYAYYYGFWDLDVTSSTDLLGISDVSGITVDLETGELMRARSVYEPRAPEHLYRLEESNPEAASEREVLALLHRPELLDAQEVVRHLKEEAKRTYWKGYDIKEVEGWRAEIIEKYDLKLVYSRRRIVTPAEPNLLESQVLN</sequence>
<organism evidence="1 2">
    <name type="scientific">Candidatus Woesebacteria bacterium GW2011_GWB1_38_5b</name>
    <dbReference type="NCBI Taxonomy" id="1618569"/>
    <lineage>
        <taxon>Bacteria</taxon>
        <taxon>Candidatus Woeseibacteriota</taxon>
    </lineage>
</organism>
<dbReference type="AlphaFoldDB" id="A0A0G0KIR3"/>